<dbReference type="InterPro" id="IPR027417">
    <property type="entry name" value="P-loop_NTPase"/>
</dbReference>
<feature type="domain" description="ABC transporter" evidence="3">
    <location>
        <begin position="45"/>
        <end position="275"/>
    </location>
</feature>
<dbReference type="PANTHER" id="PTHR43613">
    <property type="entry name" value="ABC TRANSPORTER, ATP-BINDING PROTEIN"/>
    <property type="match status" value="1"/>
</dbReference>
<evidence type="ECO:0000313" key="4">
    <source>
        <dbReference type="EMBL" id="ACP34379.1"/>
    </source>
</evidence>
<dbReference type="AlphaFoldDB" id="C3MK81"/>
<dbReference type="EC" id="3.6.3.30" evidence="4"/>
<accession>C3MK81</accession>
<dbReference type="SMART" id="SM00382">
    <property type="entry name" value="AAA"/>
    <property type="match status" value="1"/>
</dbReference>
<reference evidence="4 5" key="1">
    <citation type="journal article" date="2009" name="Proc. Natl. Acad. Sci. U.S.A.">
        <title>Biogeography of the Sulfolobus islandicus pan-genome.</title>
        <authorList>
            <person name="Reno M.L."/>
            <person name="Held N.L."/>
            <person name="Fields C.J."/>
            <person name="Burke P.V."/>
            <person name="Whitaker R.J."/>
        </authorList>
    </citation>
    <scope>NUCLEOTIDE SEQUENCE [LARGE SCALE GENOMIC DNA]</scope>
    <source>
        <strain evidence="5">L.S.2.15 / Lassen #1</strain>
    </source>
</reference>
<keyword evidence="2" id="KW-0067">ATP-binding</keyword>
<dbReference type="Pfam" id="PF00005">
    <property type="entry name" value="ABC_tran"/>
    <property type="match status" value="1"/>
</dbReference>
<evidence type="ECO:0000313" key="5">
    <source>
        <dbReference type="Proteomes" id="UP000001747"/>
    </source>
</evidence>
<name>C3MK81_SACI2</name>
<organism evidence="4 5">
    <name type="scientific">Saccharolobus islandicus (strain L.S.2.15 / Lassen #1)</name>
    <name type="common">Sulfolobus islandicus</name>
    <dbReference type="NCBI Taxonomy" id="429572"/>
    <lineage>
        <taxon>Archaea</taxon>
        <taxon>Thermoproteota</taxon>
        <taxon>Thermoprotei</taxon>
        <taxon>Sulfolobales</taxon>
        <taxon>Sulfolobaceae</taxon>
        <taxon>Saccharolobus</taxon>
    </lineage>
</organism>
<dbReference type="GO" id="GO:0004618">
    <property type="term" value="F:phosphoglycerate kinase activity"/>
    <property type="evidence" value="ECO:0007669"/>
    <property type="project" value="UniProtKB-EC"/>
</dbReference>
<evidence type="ECO:0000256" key="2">
    <source>
        <dbReference type="ARBA" id="ARBA00022840"/>
    </source>
</evidence>
<keyword evidence="1" id="KW-0547">Nucleotide-binding</keyword>
<proteinExistence type="predicted"/>
<protein>
    <submittedName>
        <fullName evidence="4">ABC transporter related</fullName>
        <ecNumber evidence="4">2.7.2.3</ecNumber>
        <ecNumber evidence="4">3.6.3.30</ecNumber>
    </submittedName>
</protein>
<dbReference type="GeneID" id="7806347"/>
<dbReference type="RefSeq" id="WP_012712862.1">
    <property type="nucleotide sequence ID" value="NC_012589.1"/>
</dbReference>
<evidence type="ECO:0000259" key="3">
    <source>
        <dbReference type="PROSITE" id="PS50893"/>
    </source>
</evidence>
<dbReference type="PANTHER" id="PTHR43613:SF1">
    <property type="entry name" value="ABC TRANSPORTER, ATP-BINDING PROTEIN"/>
    <property type="match status" value="1"/>
</dbReference>
<dbReference type="OrthoDB" id="87732at2157"/>
<dbReference type="CDD" id="cd03230">
    <property type="entry name" value="ABC_DR_subfamily_A"/>
    <property type="match status" value="1"/>
</dbReference>
<dbReference type="InterPro" id="IPR003439">
    <property type="entry name" value="ABC_transporter-like_ATP-bd"/>
</dbReference>
<dbReference type="PROSITE" id="PS50893">
    <property type="entry name" value="ABC_TRANSPORTER_2"/>
    <property type="match status" value="1"/>
</dbReference>
<dbReference type="Gene3D" id="3.40.50.300">
    <property type="entry name" value="P-loop containing nucleotide triphosphate hydrolases"/>
    <property type="match status" value="1"/>
</dbReference>
<dbReference type="EMBL" id="CP001399">
    <property type="protein sequence ID" value="ACP34379.1"/>
    <property type="molecule type" value="Genomic_DNA"/>
</dbReference>
<dbReference type="InterPro" id="IPR003593">
    <property type="entry name" value="AAA+_ATPase"/>
</dbReference>
<gene>
    <name evidence="4" type="ordered locus">LS215_0224</name>
</gene>
<sequence length="283" mass="31918">MSPYLSKASNVLSLTVPIILYIISKAYNKFLSHNSISMTEKQFAVSVTNLRKRIGNKDILKGLSFNVENGEVFGIVGPNGAGKTTTLRILSGIIKNFEGYVKIFGLTPVEAKQKGYISYMPEDAFPYEKLTGYENLDFYAELYAKGDKQLKEKYLKLGVEISNLGKRIYDKTAEYSRGMKRRLIIARTLMVMPKLSVLDEPTSALDVESAVRIRNIILDMARRYNMTIILSSHNMLEVEYLCDRITLINDGRVVASGKPEEIVKNTNSKNLEEAFIKLVFGDQ</sequence>
<evidence type="ECO:0000256" key="1">
    <source>
        <dbReference type="ARBA" id="ARBA00022741"/>
    </source>
</evidence>
<keyword evidence="4" id="KW-0378">Hydrolase</keyword>
<dbReference type="GO" id="GO:0016887">
    <property type="term" value="F:ATP hydrolysis activity"/>
    <property type="evidence" value="ECO:0007669"/>
    <property type="project" value="InterPro"/>
</dbReference>
<dbReference type="SUPFAM" id="SSF52540">
    <property type="entry name" value="P-loop containing nucleoside triphosphate hydrolases"/>
    <property type="match status" value="1"/>
</dbReference>
<dbReference type="HOGENOM" id="CLU_000604_1_2_2"/>
<dbReference type="EC" id="2.7.2.3" evidence="4"/>
<dbReference type="KEGG" id="sis:LS215_0224"/>
<dbReference type="GO" id="GO:0005524">
    <property type="term" value="F:ATP binding"/>
    <property type="evidence" value="ECO:0007669"/>
    <property type="project" value="UniProtKB-KW"/>
</dbReference>
<dbReference type="Proteomes" id="UP000001747">
    <property type="component" value="Chromosome"/>
</dbReference>
<keyword evidence="4" id="KW-0808">Transferase</keyword>